<evidence type="ECO:0000313" key="3">
    <source>
        <dbReference type="EMBL" id="KAK4479972.1"/>
    </source>
</evidence>
<keyword evidence="1" id="KW-0472">Membrane</keyword>
<dbReference type="InterPro" id="IPR006501">
    <property type="entry name" value="Pectinesterase_inhib_dom"/>
</dbReference>
<dbReference type="Gene3D" id="1.20.140.40">
    <property type="entry name" value="Invertase/pectin methylesterase inhibitor family protein"/>
    <property type="match status" value="1"/>
</dbReference>
<feature type="domain" description="Pectinesterase inhibitor" evidence="2">
    <location>
        <begin position="117"/>
        <end position="162"/>
    </location>
</feature>
<sequence>MVQKTTDMLLYSESDWWIFSRLKSDEFDFDQQSVHQTSGFDQQSGSDQKLLQRVVRFFSFFLSDCFWILVLSLWIQRSCFNPIGMDTTRGTTHGVLLRTKSPADLKEDRRKTTTVPVVSAALTDEDTCADGFAGKAMNGGVKTAVRQRILNIVHITSNALALVNSYAALNG</sequence>
<keyword evidence="1" id="KW-0812">Transmembrane</keyword>
<organism evidence="3 4">
    <name type="scientific">Penstemon davidsonii</name>
    <dbReference type="NCBI Taxonomy" id="160366"/>
    <lineage>
        <taxon>Eukaryota</taxon>
        <taxon>Viridiplantae</taxon>
        <taxon>Streptophyta</taxon>
        <taxon>Embryophyta</taxon>
        <taxon>Tracheophyta</taxon>
        <taxon>Spermatophyta</taxon>
        <taxon>Magnoliopsida</taxon>
        <taxon>eudicotyledons</taxon>
        <taxon>Gunneridae</taxon>
        <taxon>Pentapetalae</taxon>
        <taxon>asterids</taxon>
        <taxon>lamiids</taxon>
        <taxon>Lamiales</taxon>
        <taxon>Plantaginaceae</taxon>
        <taxon>Cheloneae</taxon>
        <taxon>Penstemon</taxon>
    </lineage>
</organism>
<name>A0ABR0CSV0_9LAMI</name>
<reference evidence="3 4" key="1">
    <citation type="journal article" date="2023" name="bioRxiv">
        <title>Genome report: Whole genome sequence and annotation of Penstemon davidsonii.</title>
        <authorList>
            <person name="Ostevik K.L."/>
            <person name="Alabady M."/>
            <person name="Zhang M."/>
            <person name="Rausher M.D."/>
        </authorList>
    </citation>
    <scope>NUCLEOTIDE SEQUENCE [LARGE SCALE GENOMIC DNA]</scope>
    <source>
        <strain evidence="3">DNT005</strain>
        <tissue evidence="3">Whole leaf</tissue>
    </source>
</reference>
<accession>A0ABR0CSV0</accession>
<keyword evidence="4" id="KW-1185">Reference proteome</keyword>
<feature type="transmembrane region" description="Helical" evidence="1">
    <location>
        <begin position="54"/>
        <end position="75"/>
    </location>
</feature>
<protein>
    <recommendedName>
        <fullName evidence="2">Pectinesterase inhibitor domain-containing protein</fullName>
    </recommendedName>
</protein>
<dbReference type="SUPFAM" id="SSF101148">
    <property type="entry name" value="Plant invertase/pectin methylesterase inhibitor"/>
    <property type="match status" value="1"/>
</dbReference>
<dbReference type="InterPro" id="IPR035513">
    <property type="entry name" value="Invertase/methylesterase_inhib"/>
</dbReference>
<keyword evidence="1" id="KW-1133">Transmembrane helix</keyword>
<proteinExistence type="predicted"/>
<evidence type="ECO:0000259" key="2">
    <source>
        <dbReference type="Pfam" id="PF04043"/>
    </source>
</evidence>
<dbReference type="Pfam" id="PF04043">
    <property type="entry name" value="PMEI"/>
    <property type="match status" value="1"/>
</dbReference>
<comment type="caution">
    <text evidence="3">The sequence shown here is derived from an EMBL/GenBank/DDBJ whole genome shotgun (WGS) entry which is preliminary data.</text>
</comment>
<dbReference type="EMBL" id="JAYDYQ010002686">
    <property type="protein sequence ID" value="KAK4479972.1"/>
    <property type="molecule type" value="Genomic_DNA"/>
</dbReference>
<evidence type="ECO:0000313" key="4">
    <source>
        <dbReference type="Proteomes" id="UP001291926"/>
    </source>
</evidence>
<dbReference type="Proteomes" id="UP001291926">
    <property type="component" value="Unassembled WGS sequence"/>
</dbReference>
<evidence type="ECO:0000256" key="1">
    <source>
        <dbReference type="SAM" id="Phobius"/>
    </source>
</evidence>
<gene>
    <name evidence="3" type="ORF">RD792_013026</name>
</gene>